<dbReference type="EMBL" id="JAHXZI010000010">
    <property type="protein sequence ID" value="MBW6435991.1"/>
    <property type="molecule type" value="Genomic_DNA"/>
</dbReference>
<evidence type="ECO:0000313" key="5">
    <source>
        <dbReference type="Proteomes" id="UP001519863"/>
    </source>
</evidence>
<evidence type="ECO:0000256" key="1">
    <source>
        <dbReference type="SAM" id="MobiDB-lite"/>
    </source>
</evidence>
<keyword evidence="5" id="KW-1185">Reference proteome</keyword>
<feature type="compositionally biased region" description="Polar residues" evidence="1">
    <location>
        <begin position="204"/>
        <end position="213"/>
    </location>
</feature>
<dbReference type="Proteomes" id="UP001519863">
    <property type="component" value="Unassembled WGS sequence"/>
</dbReference>
<sequence length="213" mass="22993">MQIEFTHARSPEYYRNRFPDRTSRTAKILAALVYPIGIVAVFIVVGGEFSPNALVTGGLLILSAIAAIGCARWLAVRAARRTAPAPEAELVPHDWVLTDERLVASTAESSTEYEWSAFEAMWVLDDAYLLRTATGRTVDIPRAPLTTEQDAELRTFLCAVVDRPESSIGPDRPESSIGPDRPESSIGPDRPESSIGPDRPDSAIGSSADSPAA</sequence>
<dbReference type="RefSeq" id="WP_220145426.1">
    <property type="nucleotide sequence ID" value="NZ_JAHXZI010000010.1"/>
</dbReference>
<organism evidence="4 5">
    <name type="scientific">Actinoplanes hulinensis</name>
    <dbReference type="NCBI Taxonomy" id="1144547"/>
    <lineage>
        <taxon>Bacteria</taxon>
        <taxon>Bacillati</taxon>
        <taxon>Actinomycetota</taxon>
        <taxon>Actinomycetes</taxon>
        <taxon>Micromonosporales</taxon>
        <taxon>Micromonosporaceae</taxon>
        <taxon>Actinoplanes</taxon>
    </lineage>
</organism>
<proteinExistence type="predicted"/>
<protein>
    <submittedName>
        <fullName evidence="4">YcxB family protein</fullName>
    </submittedName>
</protein>
<feature type="domain" description="YcxB-like C-terminal" evidence="3">
    <location>
        <begin position="97"/>
        <end position="157"/>
    </location>
</feature>
<keyword evidence="2" id="KW-0472">Membrane</keyword>
<evidence type="ECO:0000256" key="2">
    <source>
        <dbReference type="SAM" id="Phobius"/>
    </source>
</evidence>
<keyword evidence="2" id="KW-1133">Transmembrane helix</keyword>
<name>A0ABS7B4M2_9ACTN</name>
<dbReference type="InterPro" id="IPR025588">
    <property type="entry name" value="YcxB-like_C"/>
</dbReference>
<evidence type="ECO:0000259" key="3">
    <source>
        <dbReference type="Pfam" id="PF14317"/>
    </source>
</evidence>
<keyword evidence="2" id="KW-0812">Transmembrane</keyword>
<accession>A0ABS7B4M2</accession>
<gene>
    <name evidence="4" type="ORF">KZ829_19805</name>
</gene>
<feature type="region of interest" description="Disordered" evidence="1">
    <location>
        <begin position="164"/>
        <end position="213"/>
    </location>
</feature>
<reference evidence="4 5" key="1">
    <citation type="journal article" date="2013" name="Antonie Van Leeuwenhoek">
        <title>Actinoplanes hulinensis sp. nov., a novel actinomycete isolated from soybean root (Glycine max (L.) Merr).</title>
        <authorList>
            <person name="Shen Y."/>
            <person name="Liu C."/>
            <person name="Wang X."/>
            <person name="Zhao J."/>
            <person name="Jia F."/>
            <person name="Zhang Y."/>
            <person name="Wang L."/>
            <person name="Yang D."/>
            <person name="Xiang W."/>
        </authorList>
    </citation>
    <scope>NUCLEOTIDE SEQUENCE [LARGE SCALE GENOMIC DNA]</scope>
    <source>
        <strain evidence="4 5">NEAU-M9</strain>
    </source>
</reference>
<feature type="transmembrane region" description="Helical" evidence="2">
    <location>
        <begin position="28"/>
        <end position="47"/>
    </location>
</feature>
<feature type="transmembrane region" description="Helical" evidence="2">
    <location>
        <begin position="53"/>
        <end position="75"/>
    </location>
</feature>
<comment type="caution">
    <text evidence="4">The sequence shown here is derived from an EMBL/GenBank/DDBJ whole genome shotgun (WGS) entry which is preliminary data.</text>
</comment>
<evidence type="ECO:0000313" key="4">
    <source>
        <dbReference type="EMBL" id="MBW6435991.1"/>
    </source>
</evidence>
<dbReference type="Pfam" id="PF14317">
    <property type="entry name" value="YcxB"/>
    <property type="match status" value="1"/>
</dbReference>